<evidence type="ECO:0000313" key="2">
    <source>
        <dbReference type="EMBL" id="ABW33038.1"/>
    </source>
</evidence>
<name>A8ZPU0_ACAM1</name>
<feature type="coiled-coil region" evidence="1">
    <location>
        <begin position="181"/>
        <end position="218"/>
    </location>
</feature>
<accession>A8ZPU0</accession>
<proteinExistence type="predicted"/>
<evidence type="ECO:0000313" key="3">
    <source>
        <dbReference type="Proteomes" id="UP000000268"/>
    </source>
</evidence>
<dbReference type="RefSeq" id="WP_012168210.1">
    <property type="nucleotide sequence ID" value="NC_009931.1"/>
</dbReference>
<protein>
    <submittedName>
        <fullName evidence="2">Uncharacterized protein</fullName>
    </submittedName>
</protein>
<reference evidence="2 3" key="1">
    <citation type="journal article" date="2008" name="Proc. Natl. Acad. Sci. U.S.A.">
        <title>Niche adaptation and genome expansion in the chlorophyll d-producing cyanobacterium Acaryochloris marina.</title>
        <authorList>
            <person name="Swingley W.D."/>
            <person name="Chen M."/>
            <person name="Cheung P.C."/>
            <person name="Conrad A.L."/>
            <person name="Dejesa L.C."/>
            <person name="Hao J."/>
            <person name="Honchak B.M."/>
            <person name="Karbach L.E."/>
            <person name="Kurdoglu A."/>
            <person name="Lahiri S."/>
            <person name="Mastrian S.D."/>
            <person name="Miyashita H."/>
            <person name="Page L."/>
            <person name="Ramakrishna P."/>
            <person name="Satoh S."/>
            <person name="Sattley W.M."/>
            <person name="Shimada Y."/>
            <person name="Taylor H.L."/>
            <person name="Tomo T."/>
            <person name="Tsuchiya T."/>
            <person name="Wang Z.T."/>
            <person name="Raymond J."/>
            <person name="Mimuro M."/>
            <person name="Blankenship R.E."/>
            <person name="Touchman J.W."/>
        </authorList>
    </citation>
    <scope>NUCLEOTIDE SEQUENCE [LARGE SCALE GENOMIC DNA]</scope>
    <source>
        <strain evidence="3">MBIC 11017</strain>
        <plasmid evidence="3">Plasmid pREB6</plasmid>
    </source>
</reference>
<dbReference type="Proteomes" id="UP000000268">
    <property type="component" value="Plasmid pREB6"/>
</dbReference>
<dbReference type="HOGENOM" id="CLU_923248_0_0_3"/>
<gene>
    <name evidence="2" type="ordered locus">AM1_F0147</name>
</gene>
<organism evidence="2 3">
    <name type="scientific">Acaryochloris marina (strain MBIC 11017)</name>
    <dbReference type="NCBI Taxonomy" id="329726"/>
    <lineage>
        <taxon>Bacteria</taxon>
        <taxon>Bacillati</taxon>
        <taxon>Cyanobacteriota</taxon>
        <taxon>Cyanophyceae</taxon>
        <taxon>Acaryochloridales</taxon>
        <taxon>Acaryochloridaceae</taxon>
        <taxon>Acaryochloris</taxon>
    </lineage>
</organism>
<keyword evidence="2" id="KW-0614">Plasmid</keyword>
<keyword evidence="1" id="KW-0175">Coiled coil</keyword>
<dbReference type="OrthoDB" id="513338at2"/>
<evidence type="ECO:0000256" key="1">
    <source>
        <dbReference type="SAM" id="Coils"/>
    </source>
</evidence>
<dbReference type="KEGG" id="amr:AM1_F0147"/>
<geneLocation type="plasmid" evidence="2 3">
    <name>pREB6</name>
</geneLocation>
<dbReference type="AlphaFoldDB" id="A8ZPU0"/>
<dbReference type="EMBL" id="CP000843">
    <property type="protein sequence ID" value="ABW33038.1"/>
    <property type="molecule type" value="Genomic_DNA"/>
</dbReference>
<keyword evidence="3" id="KW-1185">Reference proteome</keyword>
<sequence>MKITCPICKWPLYLPEQPQEGEEMGCRHCHSSFAMTHTHVVESWAVTTQHQIPSAYLAILFIREGKTHRVQLDRDIPPGLNCIALTPLHGLGKHQPILLLDLQTAGVYPLTHPRRLSRRYQLQGALLIAAIAAGIGMELNLPQNVTTGAGITSSLAGAYGIARFNHGRERDPKRRTQLLRSQSLLKQSHQLGERVRELERELSQSQTLSQQLQELSNRPTVVGQSKETILQRGHKVIEGKNAVLQRLIDCCRNSKDLIDVELMAAQLSEQLPDGIDQQLLAYQSEIEKLEEEYEGMLLTTV</sequence>